<dbReference type="InterPro" id="IPR002035">
    <property type="entry name" value="VWF_A"/>
</dbReference>
<dbReference type="PANTHER" id="PTHR45737">
    <property type="entry name" value="VON WILLEBRAND FACTOR A DOMAIN-CONTAINING PROTEIN 5A"/>
    <property type="match status" value="1"/>
</dbReference>
<reference evidence="4 5" key="1">
    <citation type="submission" date="2015-12" db="EMBL/GenBank/DDBJ databases">
        <title>A stable core within a dynamic pangenome in Sulfolobus acidocaldarius.</title>
        <authorList>
            <person name="Anderson R."/>
            <person name="Kouris A."/>
            <person name="Seward C."/>
            <person name="Campbell K."/>
            <person name="Whitaker R."/>
        </authorList>
    </citation>
    <scope>NUCLEOTIDE SEQUENCE [LARGE SCALE GENOMIC DNA]</scope>
    <source>
        <strain evidence="2 5">GG12-C01-09</strain>
        <strain evidence="3 4">NG05B_CO5_07</strain>
    </source>
</reference>
<dbReference type="Proteomes" id="UP000060043">
    <property type="component" value="Chromosome"/>
</dbReference>
<protein>
    <recommendedName>
        <fullName evidence="1">VWFA domain-containing protein</fullName>
    </recommendedName>
</protein>
<organism evidence="2 5">
    <name type="scientific">Sulfolobus acidocaldarius</name>
    <dbReference type="NCBI Taxonomy" id="2285"/>
    <lineage>
        <taxon>Archaea</taxon>
        <taxon>Thermoproteota</taxon>
        <taxon>Thermoprotei</taxon>
        <taxon>Sulfolobales</taxon>
        <taxon>Sulfolobaceae</taxon>
        <taxon>Sulfolobus</taxon>
    </lineage>
</organism>
<evidence type="ECO:0000313" key="5">
    <source>
        <dbReference type="Proteomes" id="UP000065473"/>
    </source>
</evidence>
<dbReference type="Proteomes" id="UP000065473">
    <property type="component" value="Chromosome"/>
</dbReference>
<evidence type="ECO:0000259" key="1">
    <source>
        <dbReference type="PROSITE" id="PS50234"/>
    </source>
</evidence>
<evidence type="ECO:0000313" key="3">
    <source>
        <dbReference type="EMBL" id="ALU31295.1"/>
    </source>
</evidence>
<sequence length="380" mass="42758">MTISVKAELSHKYSFTSPLKGVFRLIIVPEKVSTARGFHYIILLDTSGSMYGVKIETAKQGAMELLSRIPEGNKISFLTFSNNVNILSEYADAPSLVQQIKQIRSGGQTVLYRALERAIEIAKKHDLPGYIILLTDGQPTDVPETDAYEKLNYPEAYKVIAFGIGDDYNERLLKVITDKTAGILYHVEDAKEIAEMLPQSAVTEIGAKNVSIDIVSETQVKLLNYPGPPVKLGAVESVVRVYGEIIIPPNFTGRLATVKISYEDPLSSRINRLEVNFDITRANDVKRFLDGINNDLVNEYRYYELMSKLANQLNSNNLSEATRTVEQMQMIAQQTRRMELIETTRRISESIETTRRIGTVEQTRKISKEITSEVTKKLRS</sequence>
<proteinExistence type="predicted"/>
<dbReference type="PANTHER" id="PTHR45737:SF6">
    <property type="entry name" value="VON WILLEBRAND FACTOR A DOMAIN-CONTAINING PROTEIN 5A"/>
    <property type="match status" value="1"/>
</dbReference>
<dbReference type="AlphaFoldDB" id="A0A0U3GUB2"/>
<dbReference type="EMBL" id="CP013694">
    <property type="protein sequence ID" value="ALU28582.1"/>
    <property type="molecule type" value="Genomic_DNA"/>
</dbReference>
<dbReference type="Gene3D" id="3.40.50.410">
    <property type="entry name" value="von Willebrand factor, type A domain"/>
    <property type="match status" value="1"/>
</dbReference>
<dbReference type="Pfam" id="PF18677">
    <property type="entry name" value="ArnB_C"/>
    <property type="match status" value="1"/>
</dbReference>
<evidence type="ECO:0000313" key="2">
    <source>
        <dbReference type="EMBL" id="ALU28582.1"/>
    </source>
</evidence>
<dbReference type="PROSITE" id="PS50234">
    <property type="entry name" value="VWFA"/>
    <property type="match status" value="1"/>
</dbReference>
<name>A0A0U3GUB2_9CREN</name>
<dbReference type="OMA" id="RIPQGNK"/>
<dbReference type="InterPro" id="IPR036465">
    <property type="entry name" value="vWFA_dom_sf"/>
</dbReference>
<dbReference type="EMBL" id="CP013695">
    <property type="protein sequence ID" value="ALU31295.1"/>
    <property type="molecule type" value="Genomic_DNA"/>
</dbReference>
<dbReference type="PaxDb" id="1435377-SUSAZ_05765"/>
<dbReference type="CDD" id="cd00198">
    <property type="entry name" value="vWFA"/>
    <property type="match status" value="1"/>
</dbReference>
<gene>
    <name evidence="2" type="ORF">ATY89_00445</name>
    <name evidence="3" type="ORF">ATZ20_03490</name>
</gene>
<accession>A0A0U3GUB2</accession>
<dbReference type="Pfam" id="PF00092">
    <property type="entry name" value="VWA"/>
    <property type="match status" value="1"/>
</dbReference>
<dbReference type="InterPro" id="IPR040929">
    <property type="entry name" value="ArnB_C"/>
</dbReference>
<dbReference type="SMART" id="SM00327">
    <property type="entry name" value="VWA"/>
    <property type="match status" value="1"/>
</dbReference>
<dbReference type="STRING" id="1435377.SUSAZ_05765"/>
<feature type="domain" description="VWFA" evidence="1">
    <location>
        <begin position="39"/>
        <end position="205"/>
    </location>
</feature>
<evidence type="ECO:0000313" key="4">
    <source>
        <dbReference type="Proteomes" id="UP000060043"/>
    </source>
</evidence>
<dbReference type="SUPFAM" id="SSF53300">
    <property type="entry name" value="vWA-like"/>
    <property type="match status" value="1"/>
</dbReference>
<dbReference type="OrthoDB" id="33260at2157"/>
<dbReference type="SMR" id="A0A0U3GUB2"/>
<dbReference type="GeneID" id="14551714"/>
<dbReference type="RefSeq" id="WP_011278059.1">
    <property type="nucleotide sequence ID" value="NZ_BHWZ01000002.1"/>
</dbReference>